<evidence type="ECO:0000313" key="3">
    <source>
        <dbReference type="Proteomes" id="UP001321473"/>
    </source>
</evidence>
<dbReference type="Gene3D" id="1.10.1380.10">
    <property type="entry name" value="Neutral endopeptidase , domain2"/>
    <property type="match status" value="1"/>
</dbReference>
<dbReference type="GO" id="GO:0004222">
    <property type="term" value="F:metalloendopeptidase activity"/>
    <property type="evidence" value="ECO:0007669"/>
    <property type="project" value="InterPro"/>
</dbReference>
<keyword evidence="1" id="KW-0812">Transmembrane</keyword>
<sequence>MNAVAISLVTLLSVATLVLVLFLLPGSRRKGGEIKVCGTPGCVEHAQALGIDTSRSPSACEDFSAFICPGWKIGDEDVVATVYSQAILISIISLEKMSLNAYEREAVVNRPLSMMRECMHRSSDDADGVMSLLELVNGTNFAWPTLEDEHGPPITDYSRPLRLILELSVLWAVPLWFRVWVLPAKSPLQRRRAIVLSPSTLPAIWRGLHETLLLYEDAYSIYLSYFNASIFRYRPPSESFEFFLRTGVSVQTHVLSHLSTAFHDTYKQPRLVEIRSLPSWIRKVGAEEWAKALGSVFGTQQNISVSDLLLATNENLLKAADSIFNNNTAQEVFFHTIWWFVQAVGAATSNKLFLSMSEHRSGRYFQRIVCFDHVATTYNVLLASIDKTLMSPAERLYIVGLLENVRAVALEKLRSYARLNATTRKVLAAVLEDMSTVLWPEADFGRPGGFEKFYGGPYRGKGGFFGEWRWSRLQMQNRSATLFTTKEYVAAAEVYSFVGNTLVSYNPILNTMSVSMAALRPPFYYKGGTSAMTYAGLGFIYAKEIFEALDMLTHLFNGGTVMKPTDALETSALWNGSWCPAAVNNRFTYPELPALDVAYTAYDNYTDYDSYTHYNYTHDNYTHYNDYIHNNYAPYNDYTHNYAPYSDYTHDNYTHYNNYAQRDNYEHRRNVDNTGVAFRCERFSACNGVY</sequence>
<name>A0AAQ4DHT0_AMBAM</name>
<dbReference type="SUPFAM" id="SSF55486">
    <property type="entry name" value="Metalloproteases ('zincins'), catalytic domain"/>
    <property type="match status" value="1"/>
</dbReference>
<dbReference type="PROSITE" id="PS51885">
    <property type="entry name" value="NEPRILYSIN"/>
    <property type="match status" value="1"/>
</dbReference>
<dbReference type="InterPro" id="IPR000718">
    <property type="entry name" value="Peptidase_M13"/>
</dbReference>
<dbReference type="GO" id="GO:0005886">
    <property type="term" value="C:plasma membrane"/>
    <property type="evidence" value="ECO:0007669"/>
    <property type="project" value="TreeGrafter"/>
</dbReference>
<dbReference type="InterPro" id="IPR042089">
    <property type="entry name" value="Peptidase_M13_dom_2"/>
</dbReference>
<dbReference type="EMBL" id="JARKHS020030562">
    <property type="protein sequence ID" value="KAK8762020.1"/>
    <property type="molecule type" value="Genomic_DNA"/>
</dbReference>
<dbReference type="InterPro" id="IPR024079">
    <property type="entry name" value="MetalloPept_cat_dom_sf"/>
</dbReference>
<keyword evidence="1" id="KW-0472">Membrane</keyword>
<dbReference type="PANTHER" id="PTHR11733:SF241">
    <property type="entry name" value="GH26575P-RELATED"/>
    <property type="match status" value="1"/>
</dbReference>
<comment type="caution">
    <text evidence="2">The sequence shown here is derived from an EMBL/GenBank/DDBJ whole genome shotgun (WGS) entry which is preliminary data.</text>
</comment>
<feature type="transmembrane region" description="Helical" evidence="1">
    <location>
        <begin position="6"/>
        <end position="24"/>
    </location>
</feature>
<dbReference type="GO" id="GO:0016485">
    <property type="term" value="P:protein processing"/>
    <property type="evidence" value="ECO:0007669"/>
    <property type="project" value="TreeGrafter"/>
</dbReference>
<dbReference type="Proteomes" id="UP001321473">
    <property type="component" value="Unassembled WGS sequence"/>
</dbReference>
<feature type="transmembrane region" description="Helical" evidence="1">
    <location>
        <begin position="163"/>
        <end position="182"/>
    </location>
</feature>
<dbReference type="AlphaFoldDB" id="A0AAQ4DHT0"/>
<dbReference type="Gene3D" id="3.40.390.10">
    <property type="entry name" value="Collagenase (Catalytic Domain)"/>
    <property type="match status" value="1"/>
</dbReference>
<gene>
    <name evidence="2" type="ORF">V5799_026712</name>
</gene>
<accession>A0AAQ4DHT0</accession>
<evidence type="ECO:0000313" key="2">
    <source>
        <dbReference type="EMBL" id="KAK8762020.1"/>
    </source>
</evidence>
<organism evidence="2 3">
    <name type="scientific">Amblyomma americanum</name>
    <name type="common">Lone star tick</name>
    <dbReference type="NCBI Taxonomy" id="6943"/>
    <lineage>
        <taxon>Eukaryota</taxon>
        <taxon>Metazoa</taxon>
        <taxon>Ecdysozoa</taxon>
        <taxon>Arthropoda</taxon>
        <taxon>Chelicerata</taxon>
        <taxon>Arachnida</taxon>
        <taxon>Acari</taxon>
        <taxon>Parasitiformes</taxon>
        <taxon>Ixodida</taxon>
        <taxon>Ixodoidea</taxon>
        <taxon>Ixodidae</taxon>
        <taxon>Amblyomminae</taxon>
        <taxon>Amblyomma</taxon>
    </lineage>
</organism>
<reference evidence="2 3" key="1">
    <citation type="journal article" date="2023" name="Arcadia Sci">
        <title>De novo assembly of a long-read Amblyomma americanum tick genome.</title>
        <authorList>
            <person name="Chou S."/>
            <person name="Poskanzer K.E."/>
            <person name="Rollins M."/>
            <person name="Thuy-Boun P.S."/>
        </authorList>
    </citation>
    <scope>NUCLEOTIDE SEQUENCE [LARGE SCALE GENOMIC DNA]</scope>
    <source>
        <strain evidence="2">F_SG_1</strain>
        <tissue evidence="2">Salivary glands</tissue>
    </source>
</reference>
<dbReference type="PANTHER" id="PTHR11733">
    <property type="entry name" value="ZINC METALLOPROTEASE FAMILY M13 NEPRILYSIN-RELATED"/>
    <property type="match status" value="1"/>
</dbReference>
<keyword evidence="1" id="KW-1133">Transmembrane helix</keyword>
<proteinExistence type="predicted"/>
<evidence type="ECO:0000256" key="1">
    <source>
        <dbReference type="SAM" id="Phobius"/>
    </source>
</evidence>
<keyword evidence="3" id="KW-1185">Reference proteome</keyword>
<protein>
    <submittedName>
        <fullName evidence="2">Uncharacterized protein</fullName>
    </submittedName>
</protein>